<dbReference type="Proteomes" id="UP000199494">
    <property type="component" value="Unassembled WGS sequence"/>
</dbReference>
<keyword evidence="4" id="KW-0472">Membrane</keyword>
<dbReference type="InterPro" id="IPR000412">
    <property type="entry name" value="ABC_2_transport"/>
</dbReference>
<keyword evidence="5" id="KW-0046">Antibiotic resistance</keyword>
<dbReference type="GO" id="GO:0046677">
    <property type="term" value="P:response to antibiotic"/>
    <property type="evidence" value="ECO:0007669"/>
    <property type="project" value="UniProtKB-KW"/>
</dbReference>
<dbReference type="GO" id="GO:0140359">
    <property type="term" value="F:ABC-type transporter activity"/>
    <property type="evidence" value="ECO:0007669"/>
    <property type="project" value="InterPro"/>
</dbReference>
<evidence type="ECO:0000313" key="8">
    <source>
        <dbReference type="Proteomes" id="UP000199494"/>
    </source>
</evidence>
<evidence type="ECO:0000256" key="2">
    <source>
        <dbReference type="ARBA" id="ARBA00022692"/>
    </source>
</evidence>
<keyword evidence="2" id="KW-0812">Transmembrane</keyword>
<evidence type="ECO:0000256" key="1">
    <source>
        <dbReference type="ARBA" id="ARBA00004141"/>
    </source>
</evidence>
<dbReference type="PANTHER" id="PTHR43027:SF2">
    <property type="entry name" value="TRANSPORT PERMEASE PROTEIN"/>
    <property type="match status" value="1"/>
</dbReference>
<evidence type="ECO:0000256" key="3">
    <source>
        <dbReference type="ARBA" id="ARBA00022989"/>
    </source>
</evidence>
<sequence>MTTTMDKAAMAKTGVPLAGFGKLVASEGKLVLRDTAGVVIPIGLPMLIMLMNGMGSDGERIPEFGGLPVLDAIVVPMTIVMVVALVGVVNLPSFLATYRKTGVLKRLSVTPMPPMLVVVAQTVVSFVQSLIGVGLAMLLAVLAFDVSAPRSPLLAVGVFLLLAATMYAVGMLVAAVSPTPNSSVAIGLVGFFAMMASGGGFGGKESLPEWLATIGEYLPYGAGIDGLSAAWMGVAPDALPLLVSGGIAVLAAGAAIMVFRKN</sequence>
<dbReference type="Pfam" id="PF01061">
    <property type="entry name" value="ABC2_membrane"/>
    <property type="match status" value="1"/>
</dbReference>
<feature type="domain" description="ABC-2 type transporter transmembrane" evidence="6">
    <location>
        <begin position="29"/>
        <end position="229"/>
    </location>
</feature>
<dbReference type="EMBL" id="FMZE01000005">
    <property type="protein sequence ID" value="SDC99740.1"/>
    <property type="molecule type" value="Genomic_DNA"/>
</dbReference>
<dbReference type="InterPro" id="IPR013525">
    <property type="entry name" value="ABC2_TM"/>
</dbReference>
<accession>A0A1G6R523</accession>
<dbReference type="OrthoDB" id="3217868at2"/>
<evidence type="ECO:0000259" key="6">
    <source>
        <dbReference type="Pfam" id="PF01061"/>
    </source>
</evidence>
<keyword evidence="3" id="KW-1133">Transmembrane helix</keyword>
<dbReference type="STRING" id="530584.SAMN05421630_105105"/>
<evidence type="ECO:0000256" key="5">
    <source>
        <dbReference type="ARBA" id="ARBA00023251"/>
    </source>
</evidence>
<protein>
    <submittedName>
        <fullName evidence="7">ABC-2 type transport system permease protein</fullName>
    </submittedName>
</protein>
<dbReference type="AlphaFoldDB" id="A0A1G6R523"/>
<gene>
    <name evidence="7" type="ORF">SAMN05421630_105105</name>
</gene>
<organism evidence="7 8">
    <name type="scientific">Prauserella marina</name>
    <dbReference type="NCBI Taxonomy" id="530584"/>
    <lineage>
        <taxon>Bacteria</taxon>
        <taxon>Bacillati</taxon>
        <taxon>Actinomycetota</taxon>
        <taxon>Actinomycetes</taxon>
        <taxon>Pseudonocardiales</taxon>
        <taxon>Pseudonocardiaceae</taxon>
        <taxon>Prauserella</taxon>
    </lineage>
</organism>
<dbReference type="GO" id="GO:0043190">
    <property type="term" value="C:ATP-binding cassette (ABC) transporter complex"/>
    <property type="evidence" value="ECO:0007669"/>
    <property type="project" value="InterPro"/>
</dbReference>
<evidence type="ECO:0000256" key="4">
    <source>
        <dbReference type="ARBA" id="ARBA00023136"/>
    </source>
</evidence>
<dbReference type="RefSeq" id="WP_091804294.1">
    <property type="nucleotide sequence ID" value="NZ_CP016353.1"/>
</dbReference>
<dbReference type="PANTHER" id="PTHR43027">
    <property type="entry name" value="DOXORUBICIN RESISTANCE ABC TRANSPORTER PERMEASE PROTEIN DRRC-RELATED"/>
    <property type="match status" value="1"/>
</dbReference>
<keyword evidence="8" id="KW-1185">Reference proteome</keyword>
<dbReference type="InterPro" id="IPR052902">
    <property type="entry name" value="ABC-2_transporter"/>
</dbReference>
<dbReference type="PIRSF" id="PIRSF006648">
    <property type="entry name" value="DrrB"/>
    <property type="match status" value="1"/>
</dbReference>
<evidence type="ECO:0000313" key="7">
    <source>
        <dbReference type="EMBL" id="SDC99740.1"/>
    </source>
</evidence>
<comment type="subcellular location">
    <subcellularLocation>
        <location evidence="1">Membrane</location>
        <topology evidence="1">Multi-pass membrane protein</topology>
    </subcellularLocation>
</comment>
<reference evidence="7 8" key="1">
    <citation type="submission" date="2016-10" db="EMBL/GenBank/DDBJ databases">
        <authorList>
            <person name="de Groot N.N."/>
        </authorList>
    </citation>
    <scope>NUCLEOTIDE SEQUENCE [LARGE SCALE GENOMIC DNA]</scope>
    <source>
        <strain evidence="7 8">CGMCC 4.5506</strain>
    </source>
</reference>
<proteinExistence type="predicted"/>
<name>A0A1G6R523_9PSEU</name>